<dbReference type="KEGG" id="mpar:F7D14_20725"/>
<keyword evidence="2" id="KW-0614">Plasmid</keyword>
<dbReference type="Proteomes" id="UP000422569">
    <property type="component" value="Plasmid unnamed2"/>
</dbReference>
<protein>
    <recommendedName>
        <fullName evidence="1">DUF5615 domain-containing protein</fullName>
    </recommendedName>
</protein>
<evidence type="ECO:0000259" key="1">
    <source>
        <dbReference type="Pfam" id="PF18480"/>
    </source>
</evidence>
<dbReference type="EMBL" id="CP044333">
    <property type="protein sequence ID" value="QGN00022.1"/>
    <property type="molecule type" value="Genomic_DNA"/>
</dbReference>
<gene>
    <name evidence="2" type="ORF">F7D14_20725</name>
</gene>
<dbReference type="GeneID" id="42570877"/>
<organism evidence="2 3">
    <name type="scientific">Methylocystis parvus</name>
    <dbReference type="NCBI Taxonomy" id="134"/>
    <lineage>
        <taxon>Bacteria</taxon>
        <taxon>Pseudomonadati</taxon>
        <taxon>Pseudomonadota</taxon>
        <taxon>Alphaproteobacteria</taxon>
        <taxon>Hyphomicrobiales</taxon>
        <taxon>Methylocystaceae</taxon>
        <taxon>Methylocystis</taxon>
    </lineage>
</organism>
<dbReference type="Pfam" id="PF18480">
    <property type="entry name" value="DUF5615"/>
    <property type="match status" value="1"/>
</dbReference>
<keyword evidence="3" id="KW-1185">Reference proteome</keyword>
<geneLocation type="plasmid" evidence="2">
    <name>unnamed2</name>
</geneLocation>
<feature type="domain" description="DUF5615" evidence="1">
    <location>
        <begin position="1"/>
        <end position="75"/>
    </location>
</feature>
<sequence length="127" mass="14032">MRLFIDECLSPTFARQLAELGHDAIHPLHGGRRGQLDHTVKDACIAEDRVIVTENVGDFKALLGKEPIHPGLIALPQTGRVQGWALILAALAFLERQGRDPMDALVNHCLEFDETGKPRLHPLFAPD</sequence>
<accession>A0A6B8MBC9</accession>
<dbReference type="AlphaFoldDB" id="A0A6B8MBC9"/>
<dbReference type="RefSeq" id="WP_016920726.1">
    <property type="nucleotide sequence ID" value="NZ_CP044333.1"/>
</dbReference>
<proteinExistence type="predicted"/>
<dbReference type="InterPro" id="IPR041049">
    <property type="entry name" value="DUF5615"/>
</dbReference>
<evidence type="ECO:0000313" key="2">
    <source>
        <dbReference type="EMBL" id="QGN00022.1"/>
    </source>
</evidence>
<name>A0A6B8MBC9_9HYPH</name>
<reference evidence="2 3" key="1">
    <citation type="submission" date="2019-09" db="EMBL/GenBank/DDBJ databases">
        <title>Isolation and complete genome sequencing of Methylocystis species.</title>
        <authorList>
            <person name="Rumah B.L."/>
            <person name="Stead C.E."/>
            <person name="Stevens B.C."/>
            <person name="Minton N.P."/>
            <person name="Grosse-Honebrink A."/>
            <person name="Zhang Y."/>
        </authorList>
    </citation>
    <scope>NUCLEOTIDE SEQUENCE [LARGE SCALE GENOMIC DNA]</scope>
    <source>
        <strain evidence="2 3">BRCS2</strain>
        <plasmid evidence="2 3">unnamed2</plasmid>
    </source>
</reference>
<evidence type="ECO:0000313" key="3">
    <source>
        <dbReference type="Proteomes" id="UP000422569"/>
    </source>
</evidence>